<dbReference type="Proteomes" id="UP000006512">
    <property type="component" value="Unassembled WGS sequence"/>
</dbReference>
<dbReference type="SUPFAM" id="SSF56059">
    <property type="entry name" value="Glutathione synthetase ATP-binding domain-like"/>
    <property type="match status" value="1"/>
</dbReference>
<protein>
    <submittedName>
        <fullName evidence="1">ATP-grasp domain protein</fullName>
    </submittedName>
</protein>
<dbReference type="Pfam" id="PF15632">
    <property type="entry name" value="ATPgrasp_Ter"/>
    <property type="match status" value="1"/>
</dbReference>
<dbReference type="Gene3D" id="3.30.470.20">
    <property type="entry name" value="ATP-grasp fold, B domain"/>
    <property type="match status" value="1"/>
</dbReference>
<dbReference type="EMBL" id="GL883077">
    <property type="protein sequence ID" value="EGF93713.1"/>
    <property type="molecule type" value="Genomic_DNA"/>
</dbReference>
<proteinExistence type="predicted"/>
<name>F4QGW0_9CAUL</name>
<dbReference type="eggNOG" id="COG0189">
    <property type="taxonomic scope" value="Bacteria"/>
</dbReference>
<dbReference type="AlphaFoldDB" id="F4QGW0"/>
<evidence type="ECO:0000313" key="1">
    <source>
        <dbReference type="EMBL" id="EGF93713.1"/>
    </source>
</evidence>
<dbReference type="HOGENOM" id="CLU_052967_3_0_5"/>
<reference evidence="2" key="1">
    <citation type="submission" date="2011-03" db="EMBL/GenBank/DDBJ databases">
        <title>Draft genome sequence of Brevundimonas diminuta.</title>
        <authorList>
            <person name="Brown P.J.B."/>
            <person name="Buechlein A."/>
            <person name="Hemmerich C."/>
            <person name="Brun Y.V."/>
        </authorList>
    </citation>
    <scope>NUCLEOTIDE SEQUENCE [LARGE SCALE GENOMIC DNA]</scope>
    <source>
        <strain evidence="2">C19</strain>
    </source>
</reference>
<dbReference type="OrthoDB" id="9803907at2"/>
<accession>F4QGW0</accession>
<evidence type="ECO:0000313" key="2">
    <source>
        <dbReference type="Proteomes" id="UP000006512"/>
    </source>
</evidence>
<organism evidence="1 2">
    <name type="scientific">Asticcacaulis biprosthecium C19</name>
    <dbReference type="NCBI Taxonomy" id="715226"/>
    <lineage>
        <taxon>Bacteria</taxon>
        <taxon>Pseudomonadati</taxon>
        <taxon>Pseudomonadota</taxon>
        <taxon>Alphaproteobacteria</taxon>
        <taxon>Caulobacterales</taxon>
        <taxon>Caulobacteraceae</taxon>
        <taxon>Asticcacaulis</taxon>
    </lineage>
</organism>
<dbReference type="STRING" id="715226.ABI_21550"/>
<keyword evidence="2" id="KW-1185">Reference proteome</keyword>
<sequence length="328" mass="36839">MRIWFNRGFSLASISQSMMAAQPELEIYASVAKGMPKHAGPVETWVEPDVDAADYVAWARGQVEAYRIDLMIPTHYRTALREAQLPCRVEFPAGQRVLKLLDDKYRFAEALEDTEFHLETALIRSADELEAALAVFRARADGGAPCVKPRNGVNGFGFWKLTRDKPMRHLENPDSREIHEDLYLAALRMQEKSKAVRDMVLMEFLPGPEVSFDILAHEGRMLRYAARTKLSTGRQRIQTEHPLSGYARQLVERFALHGTVNIQFRKHRDASWKVLEINARPAGGVVYAEAVGAGILAGWAGLLTGRMTADEVEGKMIDTEVGFETAVR</sequence>
<gene>
    <name evidence="1" type="ORF">ABI_21550</name>
</gene>
<dbReference type="RefSeq" id="WP_006272916.1">
    <property type="nucleotide sequence ID" value="NZ_GL883077.1"/>
</dbReference>